<evidence type="ECO:0000313" key="1">
    <source>
        <dbReference type="EMBL" id="MBS4102466.1"/>
    </source>
</evidence>
<proteinExistence type="predicted"/>
<accession>A0ABS5NDV3</accession>
<organism evidence="1 2">
    <name type="scientific">Tsukamurella paurometabola</name>
    <name type="common">Corynebacterium paurometabolum</name>
    <dbReference type="NCBI Taxonomy" id="2061"/>
    <lineage>
        <taxon>Bacteria</taxon>
        <taxon>Bacillati</taxon>
        <taxon>Actinomycetota</taxon>
        <taxon>Actinomycetes</taxon>
        <taxon>Mycobacteriales</taxon>
        <taxon>Tsukamurellaceae</taxon>
        <taxon>Tsukamurella</taxon>
    </lineage>
</organism>
<evidence type="ECO:0000313" key="2">
    <source>
        <dbReference type="Proteomes" id="UP000676853"/>
    </source>
</evidence>
<sequence>MMGEVEILPSDVRSKVAALAPLDVESQTRAVTVMLSHARTGLLAAIAAHDIRGIVEFKAKAAGIAEVAKQVRLGKEMQLDAAEFVRRAERGLGVAIREGQERGEIETTAEARSRAARERDCRLGRSKTFNDFDPKPKPTDFADKVELRGNGDGNIYGMTDGINDEQFEEAIAEAKEEGNLSRANVARKAKAKAGKDRVIDLSGNSENQYNNRLDGNRMLLTLSIELEATAKHLKQVDPSTIDPESIESITVIYQSMASIKKTLKEFKK</sequence>
<protein>
    <submittedName>
        <fullName evidence="1">Uncharacterized protein</fullName>
    </submittedName>
</protein>
<dbReference type="EMBL" id="JAGXOE010000034">
    <property type="protein sequence ID" value="MBS4102466.1"/>
    <property type="molecule type" value="Genomic_DNA"/>
</dbReference>
<reference evidence="1 2" key="1">
    <citation type="submission" date="2021-04" db="EMBL/GenBank/DDBJ databases">
        <title>Whole genome sequence analysis of a thiophenic sulfur metabolizing bacteria.</title>
        <authorList>
            <person name="Akhtar N."/>
            <person name="Akram J."/>
            <person name="Aslam A."/>
        </authorList>
    </citation>
    <scope>NUCLEOTIDE SEQUENCE [LARGE SCALE GENOMIC DNA]</scope>
    <source>
        <strain evidence="1 2">3OW</strain>
    </source>
</reference>
<keyword evidence="2" id="KW-1185">Reference proteome</keyword>
<gene>
    <name evidence="1" type="ORF">KFZ73_14610</name>
</gene>
<comment type="caution">
    <text evidence="1">The sequence shown here is derived from an EMBL/GenBank/DDBJ whole genome shotgun (WGS) entry which is preliminary data.</text>
</comment>
<name>A0ABS5NDV3_TSUPA</name>
<dbReference type="Proteomes" id="UP000676853">
    <property type="component" value="Unassembled WGS sequence"/>
</dbReference>